<keyword evidence="2" id="KW-0808">Transferase</keyword>
<evidence type="ECO:0000259" key="1">
    <source>
        <dbReference type="Pfam" id="PF08241"/>
    </source>
</evidence>
<accession>A0A372DNA8</accession>
<dbReference type="EMBL" id="QVPD01000005">
    <property type="protein sequence ID" value="RFP60937.1"/>
    <property type="molecule type" value="Genomic_DNA"/>
</dbReference>
<gene>
    <name evidence="2" type="ORF">D0Y53_06965</name>
</gene>
<dbReference type="Gene3D" id="3.40.50.150">
    <property type="entry name" value="Vaccinia Virus protein VP39"/>
    <property type="match status" value="1"/>
</dbReference>
<dbReference type="OrthoDB" id="8772893at2"/>
<dbReference type="PANTHER" id="PTHR43861">
    <property type="entry name" value="TRANS-ACONITATE 2-METHYLTRANSFERASE-RELATED"/>
    <property type="match status" value="1"/>
</dbReference>
<dbReference type="GO" id="GO:0008757">
    <property type="term" value="F:S-adenosylmethionine-dependent methyltransferase activity"/>
    <property type="evidence" value="ECO:0007669"/>
    <property type="project" value="InterPro"/>
</dbReference>
<dbReference type="InterPro" id="IPR013216">
    <property type="entry name" value="Methyltransf_11"/>
</dbReference>
<sequence>MAAASAWGDAVPPSAALAPTGAAVPAGVSAVGLLDARLSGWYREDTGELFRGVPIGADDVVVDVGCGAGVNSVFCVRHGARVIALDRQPRLLREVRRGLAAADARAATALAACAERLPLRDGVATRLVCTELLQHVDDPRQLLAELYRVGGVGALYLLSVPDARQEALQQQALPPDYLEQPGARRVIGRDAFAQLVTDAGLTVLEHTQYGFFWSIWWALFPACGVELDDPAHPVLDHWVATWHALLQTPQGRQLQQRLDRFLPLSQVIVARKSGVRAQDRHADPEDTTDAAA</sequence>
<proteinExistence type="predicted"/>
<name>A0A372DNA8_9GAMM</name>
<dbReference type="InterPro" id="IPR029063">
    <property type="entry name" value="SAM-dependent_MTases_sf"/>
</dbReference>
<keyword evidence="2" id="KW-0489">Methyltransferase</keyword>
<protein>
    <submittedName>
        <fullName evidence="2">Class I SAM-dependent methyltransferase</fullName>
    </submittedName>
</protein>
<evidence type="ECO:0000313" key="2">
    <source>
        <dbReference type="EMBL" id="RFP60937.1"/>
    </source>
</evidence>
<dbReference type="GO" id="GO:0032259">
    <property type="term" value="P:methylation"/>
    <property type="evidence" value="ECO:0007669"/>
    <property type="project" value="UniProtKB-KW"/>
</dbReference>
<keyword evidence="3" id="KW-1185">Reference proteome</keyword>
<dbReference type="CDD" id="cd02440">
    <property type="entry name" value="AdoMet_MTases"/>
    <property type="match status" value="1"/>
</dbReference>
<organism evidence="2 3">
    <name type="scientific">Cognatiluteimonas weifangensis</name>
    <dbReference type="NCBI Taxonomy" id="2303539"/>
    <lineage>
        <taxon>Bacteria</taxon>
        <taxon>Pseudomonadati</taxon>
        <taxon>Pseudomonadota</taxon>
        <taxon>Gammaproteobacteria</taxon>
        <taxon>Lysobacterales</taxon>
        <taxon>Lysobacteraceae</taxon>
        <taxon>Cognatiluteimonas</taxon>
    </lineage>
</organism>
<dbReference type="SUPFAM" id="SSF53335">
    <property type="entry name" value="S-adenosyl-L-methionine-dependent methyltransferases"/>
    <property type="match status" value="1"/>
</dbReference>
<feature type="domain" description="Methyltransferase type 11" evidence="1">
    <location>
        <begin position="62"/>
        <end position="149"/>
    </location>
</feature>
<dbReference type="Pfam" id="PF08241">
    <property type="entry name" value="Methyltransf_11"/>
    <property type="match status" value="1"/>
</dbReference>
<dbReference type="Proteomes" id="UP000262917">
    <property type="component" value="Unassembled WGS sequence"/>
</dbReference>
<reference evidence="2 3" key="1">
    <citation type="submission" date="2018-08" db="EMBL/GenBank/DDBJ databases">
        <title>Lysobacter weifangensis sp. nov., a new member of the family 'Xanthomonadaceae', isolated from soil in a farmland.</title>
        <authorList>
            <person name="Zhao H."/>
        </authorList>
    </citation>
    <scope>NUCLEOTIDE SEQUENCE [LARGE SCALE GENOMIC DNA]</scope>
    <source>
        <strain evidence="2 3">WF-2</strain>
    </source>
</reference>
<dbReference type="PANTHER" id="PTHR43861:SF1">
    <property type="entry name" value="TRANS-ACONITATE 2-METHYLTRANSFERASE"/>
    <property type="match status" value="1"/>
</dbReference>
<dbReference type="AlphaFoldDB" id="A0A372DNA8"/>
<comment type="caution">
    <text evidence="2">The sequence shown here is derived from an EMBL/GenBank/DDBJ whole genome shotgun (WGS) entry which is preliminary data.</text>
</comment>
<evidence type="ECO:0000313" key="3">
    <source>
        <dbReference type="Proteomes" id="UP000262917"/>
    </source>
</evidence>